<evidence type="ECO:0000313" key="8">
    <source>
        <dbReference type="Proteomes" id="UP000289340"/>
    </source>
</evidence>
<dbReference type="Gene3D" id="2.60.120.260">
    <property type="entry name" value="Galactose-binding domain-like"/>
    <property type="match status" value="1"/>
</dbReference>
<dbReference type="InterPro" id="IPR008979">
    <property type="entry name" value="Galactose-bd-like_sf"/>
</dbReference>
<name>A0A445I1S7_GLYSO</name>
<accession>A0A445I1S7</accession>
<keyword evidence="5 7" id="KW-0326">Glycosidase</keyword>
<dbReference type="InterPro" id="IPR019801">
    <property type="entry name" value="Glyco_hydro_35_CS"/>
</dbReference>
<evidence type="ECO:0000259" key="6">
    <source>
        <dbReference type="PROSITE" id="PS50228"/>
    </source>
</evidence>
<dbReference type="AlphaFoldDB" id="A0A445I1S7"/>
<dbReference type="Pfam" id="PF02140">
    <property type="entry name" value="SUEL_Lectin"/>
    <property type="match status" value="1"/>
</dbReference>
<evidence type="ECO:0000256" key="2">
    <source>
        <dbReference type="ARBA" id="ARBA00009809"/>
    </source>
</evidence>
<dbReference type="Proteomes" id="UP000289340">
    <property type="component" value="Chromosome 11"/>
</dbReference>
<keyword evidence="4 7" id="KW-0378">Hydrolase</keyword>
<sequence length="401" mass="43970">MKQFTAKIMDMIKQENLYASQGGPIILCQIENEYRDIYAAYGPAAKSYMKWAASMETSLDTRVPWVLWQQADADAADPIINMCNDFYCDQFTSSNAKPKIWTENWSGCRHFTLVFGKNTIDLLSLTVGLQLFFDTWGAGITGPVILKGLKNGSTLDLSSRKWTCKVGLKGEDLGLSSGSSGQWNSQSTLPTNQPLIWYKTNFVAPSGSNPVAIDFTGMGRGEAWVNGQSIGRYWPTYIGSYNSFKCLKNCGKPSQTLYHVPQSWLQPNRNTLILFEESGRNPMQISFATRQIGSVCSHVSGSHPPPVDLWNSDTESEGKVVPLVSLECPYPNQVISSIKFASFGMPYGTCGNFKHGHCRSNEALSIACIGSSSCRIELSINAFGDPCKGVAKSLAVESSCA</sequence>
<dbReference type="Gene3D" id="3.20.20.80">
    <property type="entry name" value="Glycosidases"/>
    <property type="match status" value="1"/>
</dbReference>
<comment type="caution">
    <text evidence="7">The sequence shown here is derived from an EMBL/GenBank/DDBJ whole genome shotgun (WGS) entry which is preliminary data.</text>
</comment>
<dbReference type="SUPFAM" id="SSF51445">
    <property type="entry name" value="(Trans)glycosidases"/>
    <property type="match status" value="1"/>
</dbReference>
<dbReference type="CDD" id="cd22842">
    <property type="entry name" value="Gal_Rha_Lectin_BGal"/>
    <property type="match status" value="1"/>
</dbReference>
<organism evidence="7 8">
    <name type="scientific">Glycine soja</name>
    <name type="common">Wild soybean</name>
    <dbReference type="NCBI Taxonomy" id="3848"/>
    <lineage>
        <taxon>Eukaryota</taxon>
        <taxon>Viridiplantae</taxon>
        <taxon>Streptophyta</taxon>
        <taxon>Embryophyta</taxon>
        <taxon>Tracheophyta</taxon>
        <taxon>Spermatophyta</taxon>
        <taxon>Magnoliopsida</taxon>
        <taxon>eudicotyledons</taxon>
        <taxon>Gunneridae</taxon>
        <taxon>Pentapetalae</taxon>
        <taxon>rosids</taxon>
        <taxon>fabids</taxon>
        <taxon>Fabales</taxon>
        <taxon>Fabaceae</taxon>
        <taxon>Papilionoideae</taxon>
        <taxon>50 kb inversion clade</taxon>
        <taxon>NPAAA clade</taxon>
        <taxon>indigoferoid/millettioid clade</taxon>
        <taxon>Phaseoleae</taxon>
        <taxon>Glycine</taxon>
        <taxon>Glycine subgen. Soja</taxon>
    </lineage>
</organism>
<dbReference type="EC" id="3.2.1.23" evidence="3"/>
<keyword evidence="8" id="KW-1185">Reference proteome</keyword>
<protein>
    <recommendedName>
        <fullName evidence="3">beta-galactosidase</fullName>
        <ecNumber evidence="3">3.2.1.23</ecNumber>
    </recommendedName>
</protein>
<dbReference type="GO" id="GO:0030246">
    <property type="term" value="F:carbohydrate binding"/>
    <property type="evidence" value="ECO:0007669"/>
    <property type="project" value="InterPro"/>
</dbReference>
<dbReference type="GO" id="GO:0004565">
    <property type="term" value="F:beta-galactosidase activity"/>
    <property type="evidence" value="ECO:0007669"/>
    <property type="project" value="UniProtKB-EC"/>
</dbReference>
<dbReference type="PROSITE" id="PS01182">
    <property type="entry name" value="GLYCOSYL_HYDROL_F35"/>
    <property type="match status" value="1"/>
</dbReference>
<comment type="similarity">
    <text evidence="2">Belongs to the glycosyl hydrolase 35 family.</text>
</comment>
<dbReference type="PROSITE" id="PS50228">
    <property type="entry name" value="SUEL_LECTIN"/>
    <property type="match status" value="1"/>
</dbReference>
<dbReference type="InterPro" id="IPR031330">
    <property type="entry name" value="Gly_Hdrlase_35_cat"/>
</dbReference>
<feature type="domain" description="SUEL-type lectin" evidence="6">
    <location>
        <begin position="322"/>
        <end position="401"/>
    </location>
</feature>
<dbReference type="SUPFAM" id="SSF49785">
    <property type="entry name" value="Galactose-binding domain-like"/>
    <property type="match status" value="1"/>
</dbReference>
<dbReference type="EMBL" id="QZWG01000011">
    <property type="protein sequence ID" value="RZB80061.1"/>
    <property type="molecule type" value="Genomic_DNA"/>
</dbReference>
<evidence type="ECO:0000256" key="1">
    <source>
        <dbReference type="ARBA" id="ARBA00001412"/>
    </source>
</evidence>
<dbReference type="InterPro" id="IPR048913">
    <property type="entry name" value="BetaGal_gal-bd"/>
</dbReference>
<gene>
    <name evidence="7" type="ORF">D0Y65_029992</name>
</gene>
<dbReference type="InterPro" id="IPR043159">
    <property type="entry name" value="Lectin_gal-bd_sf"/>
</dbReference>
<dbReference type="PANTHER" id="PTHR23421">
    <property type="entry name" value="BETA-GALACTOSIDASE RELATED"/>
    <property type="match status" value="1"/>
</dbReference>
<dbReference type="InterPro" id="IPR000922">
    <property type="entry name" value="Lectin_gal-bd_dom"/>
</dbReference>
<dbReference type="Pfam" id="PF21467">
    <property type="entry name" value="BetaGal_gal-bd"/>
    <property type="match status" value="1"/>
</dbReference>
<comment type="catalytic activity">
    <reaction evidence="1">
        <text>Hydrolysis of terminal non-reducing beta-D-galactose residues in beta-D-galactosides.</text>
        <dbReference type="EC" id="3.2.1.23"/>
    </reaction>
</comment>
<reference evidence="7 8" key="1">
    <citation type="submission" date="2018-09" db="EMBL/GenBank/DDBJ databases">
        <title>A high-quality reference genome of wild soybean provides a powerful tool to mine soybean genomes.</title>
        <authorList>
            <person name="Xie M."/>
            <person name="Chung C.Y.L."/>
            <person name="Li M.-W."/>
            <person name="Wong F.-L."/>
            <person name="Chan T.-F."/>
            <person name="Lam H.-M."/>
        </authorList>
    </citation>
    <scope>NUCLEOTIDE SEQUENCE [LARGE SCALE GENOMIC DNA]</scope>
    <source>
        <strain evidence="8">cv. W05</strain>
        <tissue evidence="7">Hypocotyl of etiolated seedlings</tissue>
    </source>
</reference>
<dbReference type="InterPro" id="IPR001944">
    <property type="entry name" value="Glycoside_Hdrlase_35"/>
</dbReference>
<evidence type="ECO:0000256" key="4">
    <source>
        <dbReference type="ARBA" id="ARBA00022801"/>
    </source>
</evidence>
<dbReference type="InterPro" id="IPR017853">
    <property type="entry name" value="GH"/>
</dbReference>
<dbReference type="Pfam" id="PF01301">
    <property type="entry name" value="Glyco_hydro_35"/>
    <property type="match status" value="1"/>
</dbReference>
<dbReference type="Gene3D" id="2.60.120.740">
    <property type="match status" value="1"/>
</dbReference>
<evidence type="ECO:0000256" key="3">
    <source>
        <dbReference type="ARBA" id="ARBA00012756"/>
    </source>
</evidence>
<evidence type="ECO:0000313" key="7">
    <source>
        <dbReference type="EMBL" id="RZB80061.1"/>
    </source>
</evidence>
<proteinExistence type="inferred from homology"/>
<dbReference type="GO" id="GO:0005975">
    <property type="term" value="P:carbohydrate metabolic process"/>
    <property type="evidence" value="ECO:0007669"/>
    <property type="project" value="InterPro"/>
</dbReference>
<evidence type="ECO:0000256" key="5">
    <source>
        <dbReference type="ARBA" id="ARBA00023295"/>
    </source>
</evidence>